<dbReference type="InterPro" id="IPR015943">
    <property type="entry name" value="WD40/YVTN_repeat-like_dom_sf"/>
</dbReference>
<protein>
    <submittedName>
        <fullName evidence="4">WD-40 repeat protein</fullName>
    </submittedName>
</protein>
<dbReference type="InterPro" id="IPR019775">
    <property type="entry name" value="WD40_repeat_CS"/>
</dbReference>
<evidence type="ECO:0000313" key="5">
    <source>
        <dbReference type="Proteomes" id="UP000299794"/>
    </source>
</evidence>
<reference evidence="5" key="1">
    <citation type="submission" date="2019-02" db="EMBL/GenBank/DDBJ databases">
        <title>Draft genome sequence of Planktothrix agardhii NIES-905.</title>
        <authorList>
            <person name="Yamaguchi H."/>
            <person name="Suzuki S."/>
            <person name="Kawachi M."/>
        </authorList>
    </citation>
    <scope>NUCLEOTIDE SEQUENCE [LARGE SCALE GENOMIC DNA]</scope>
    <source>
        <strain evidence="5">CCAP 1459/11A</strain>
    </source>
</reference>
<dbReference type="InterPro" id="IPR001680">
    <property type="entry name" value="WD40_rpt"/>
</dbReference>
<sequence>MTYQYIAGVTLRENVETYVKRDADEQLYQQLIAGNICNIFNSRKMGKSSLAVRTTKRLREEAGYLCVTLDISGDGSELDSRDQWYDGMLDTLTSELDLDIDLYSWLDIHARLSKPKQFRKFIETVIFPQTTQNIVIFLDEIDSILSFKLPTGEKLPTDDFFAFIRSLYNLRASKPEYQRLNFCLLGVVTASDLIEDSRRTPFNVGEAIELKGFTYQQAAPFLQRGLEGKFQKKSEQVLRDILFWTDGQPFLTQKLCKLALENADATKPNIAELVQTYVIDNWEAQDNPELLRTIRKRIINNDQFQYNLTSRLLGIYQQILEQGRIAFDNSREHRELQLSGLVVKKNSHLEVYNRIYAQVFNRDWVQQELEKLCCPFREYLNSWIGSNREDTTQLLQANDLEEGLSWSQRKRLSDEMNDFLTESQRYDRQQLKQAKEKATKIIQLAQKGTQLERKGIQTLRLFNTPTDQRQTLRDAIQAGEDLQQLQAEWRELVQDDPELLKQSPATSPVFTLPEILSHIRQWRQLTGHSKSVTAVAFSPGGEYLATASGDKTAKLWNLQGEELITFTGHSNSVTAVAFSPGGEFLATASADKTAKLWNLQGEELITFTGHSNAVTAVAFSPGGEFLATASHDKTAKLWNLQGEELITFTGHFDSVTAVAFSPGGEFLATASWDNTAKLWNLQGESLITFTGHSNGVRGVAFSPGGEYLATASDDNTAKLWNLQGEELITFTGHSNWVRAVAFSPGGEYLATASSDNTAKLWNLQGEELITFTGHSKSVTAVAFSQGGEYLATASWDKTAKLWNLQGEELITFTGHSNWVRAVAFSPGGEYLATASWDKTAKLWNLQGRELITFAGHSNGVTAVAFSPGGEFLATASSDNTAKLWNLQGRELITFTGHSSSVMAVAFSPGGEYLATASWDNTAKLWNLQGDALTTFTGHSDEVIAVAFSPGGEYLATASRDNTVKVWDLQGNLLADFRGYKGNLLKGEPDFIELKSRVQSVCFSHDGKQIVAGYGDGKVRFWPFESLAELIARGKAWLGVEGGN</sequence>
<dbReference type="Pfam" id="PF14516">
    <property type="entry name" value="AAA_35"/>
    <property type="match status" value="1"/>
</dbReference>
<accession>A0A4P6A1P7</accession>
<organism evidence="4 5">
    <name type="scientific">Planktothrix agardhii CCAP 1459/11A</name>
    <dbReference type="NCBI Taxonomy" id="282420"/>
    <lineage>
        <taxon>Bacteria</taxon>
        <taxon>Bacillati</taxon>
        <taxon>Cyanobacteriota</taxon>
        <taxon>Cyanophyceae</taxon>
        <taxon>Oscillatoriophycideae</taxon>
        <taxon>Oscillatoriales</taxon>
        <taxon>Microcoleaceae</taxon>
        <taxon>Planktothrix</taxon>
    </lineage>
</organism>
<dbReference type="PROSITE" id="PS00678">
    <property type="entry name" value="WD_REPEATS_1"/>
    <property type="match status" value="11"/>
</dbReference>
<keyword evidence="1 3" id="KW-0853">WD repeat</keyword>
<dbReference type="InterPro" id="IPR036322">
    <property type="entry name" value="WD40_repeat_dom_sf"/>
</dbReference>
<feature type="repeat" description="WD" evidence="3">
    <location>
        <begin position="935"/>
        <end position="969"/>
    </location>
</feature>
<dbReference type="PROSITE" id="PS50294">
    <property type="entry name" value="WD_REPEATS_REGION"/>
    <property type="match status" value="11"/>
</dbReference>
<dbReference type="PANTHER" id="PTHR19879">
    <property type="entry name" value="TRANSCRIPTION INITIATION FACTOR TFIID"/>
    <property type="match status" value="1"/>
</dbReference>
<dbReference type="PRINTS" id="PR00320">
    <property type="entry name" value="GPROTEINBRPT"/>
</dbReference>
<comment type="caution">
    <text evidence="4">The sequence shown here is derived from an EMBL/GenBank/DDBJ whole genome shotgun (WGS) entry which is preliminary data.</text>
</comment>
<name>A0A4P6A1P7_PLAAG</name>
<feature type="repeat" description="WD" evidence="3">
    <location>
        <begin position="525"/>
        <end position="566"/>
    </location>
</feature>
<dbReference type="Gene3D" id="3.40.50.300">
    <property type="entry name" value="P-loop containing nucleotide triphosphate hydrolases"/>
    <property type="match status" value="1"/>
</dbReference>
<dbReference type="PROSITE" id="PS50082">
    <property type="entry name" value="WD_REPEATS_2"/>
    <property type="match status" value="12"/>
</dbReference>
<dbReference type="Pfam" id="PF00400">
    <property type="entry name" value="WD40"/>
    <property type="match status" value="12"/>
</dbReference>
<proteinExistence type="predicted"/>
<dbReference type="CDD" id="cd00200">
    <property type="entry name" value="WD40"/>
    <property type="match status" value="2"/>
</dbReference>
<evidence type="ECO:0000256" key="3">
    <source>
        <dbReference type="PROSITE-ProRule" id="PRU00221"/>
    </source>
</evidence>
<feature type="repeat" description="WD" evidence="3">
    <location>
        <begin position="689"/>
        <end position="730"/>
    </location>
</feature>
<dbReference type="Proteomes" id="UP000299794">
    <property type="component" value="Unassembled WGS sequence"/>
</dbReference>
<feature type="repeat" description="WD" evidence="3">
    <location>
        <begin position="812"/>
        <end position="853"/>
    </location>
</feature>
<dbReference type="SUPFAM" id="SSF50978">
    <property type="entry name" value="WD40 repeat-like"/>
    <property type="match status" value="2"/>
</dbReference>
<dbReference type="PANTHER" id="PTHR19879:SF9">
    <property type="entry name" value="TRANSCRIPTION INITIATION FACTOR TFIID SUBUNIT 5"/>
    <property type="match status" value="1"/>
</dbReference>
<gene>
    <name evidence="4" type="ORF">PA905_29940</name>
</gene>
<feature type="repeat" description="WD" evidence="3">
    <location>
        <begin position="990"/>
        <end position="1031"/>
    </location>
</feature>
<feature type="repeat" description="WD" evidence="3">
    <location>
        <begin position="730"/>
        <end position="771"/>
    </location>
</feature>
<evidence type="ECO:0000256" key="1">
    <source>
        <dbReference type="ARBA" id="ARBA00022574"/>
    </source>
</evidence>
<feature type="repeat" description="WD" evidence="3">
    <location>
        <begin position="648"/>
        <end position="689"/>
    </location>
</feature>
<feature type="repeat" description="WD" evidence="3">
    <location>
        <begin position="853"/>
        <end position="894"/>
    </location>
</feature>
<feature type="repeat" description="WD" evidence="3">
    <location>
        <begin position="894"/>
        <end position="935"/>
    </location>
</feature>
<feature type="repeat" description="WD" evidence="3">
    <location>
        <begin position="771"/>
        <end position="812"/>
    </location>
</feature>
<feature type="repeat" description="WD" evidence="3">
    <location>
        <begin position="566"/>
        <end position="607"/>
    </location>
</feature>
<dbReference type="RefSeq" id="WP_141294948.1">
    <property type="nucleotide sequence ID" value="NZ_BJCD01000050.1"/>
</dbReference>
<dbReference type="InterPro" id="IPR020472">
    <property type="entry name" value="WD40_PAC1"/>
</dbReference>
<evidence type="ECO:0000256" key="2">
    <source>
        <dbReference type="ARBA" id="ARBA00022737"/>
    </source>
</evidence>
<evidence type="ECO:0000313" key="4">
    <source>
        <dbReference type="EMBL" id="GDZ94957.1"/>
    </source>
</evidence>
<dbReference type="Gene3D" id="2.130.10.10">
    <property type="entry name" value="YVTN repeat-like/Quinoprotein amine dehydrogenase"/>
    <property type="match status" value="4"/>
</dbReference>
<keyword evidence="2" id="KW-0677">Repeat</keyword>
<dbReference type="InterPro" id="IPR027417">
    <property type="entry name" value="P-loop_NTPase"/>
</dbReference>
<dbReference type="SUPFAM" id="SSF52540">
    <property type="entry name" value="P-loop containing nucleoside triphosphate hydrolases"/>
    <property type="match status" value="1"/>
</dbReference>
<dbReference type="SMART" id="SM00320">
    <property type="entry name" value="WD40"/>
    <property type="match status" value="12"/>
</dbReference>
<feature type="repeat" description="WD" evidence="3">
    <location>
        <begin position="607"/>
        <end position="648"/>
    </location>
</feature>
<dbReference type="AlphaFoldDB" id="A0A4P6A1P7"/>
<dbReference type="EMBL" id="BJCD01000050">
    <property type="protein sequence ID" value="GDZ94957.1"/>
    <property type="molecule type" value="Genomic_DNA"/>
</dbReference>